<proteinExistence type="predicted"/>
<sequence length="162" mass="17217">MARIAATSHVIKALMAAHPDLCFYKMSGAWQVRRRHSLTARRVANDPAFLFTRLYAGILGQASGLAASVLQGIPKTQRGKGITKRMDSMACKALKAGQLPASVMLQLEQAFLPATPKADAMAAQPLKVQDPAKACNATSSLPSFAIILHPRRDCPGAPAVLA</sequence>
<evidence type="ECO:0000313" key="2">
    <source>
        <dbReference type="Proteomes" id="UP000242818"/>
    </source>
</evidence>
<name>A0A1C4EQ95_9BACT</name>
<dbReference type="OrthoDB" id="645138at2"/>
<gene>
    <name evidence="1" type="ORF">GA0116948_109107</name>
</gene>
<dbReference type="Proteomes" id="UP000242818">
    <property type="component" value="Unassembled WGS sequence"/>
</dbReference>
<reference evidence="1 2" key="1">
    <citation type="submission" date="2016-08" db="EMBL/GenBank/DDBJ databases">
        <authorList>
            <person name="Seilhamer J.J."/>
        </authorList>
    </citation>
    <scope>NUCLEOTIDE SEQUENCE [LARGE SCALE GENOMIC DNA]</scope>
    <source>
        <strain evidence="1 2">A37T2</strain>
    </source>
</reference>
<dbReference type="EMBL" id="FMAR01000009">
    <property type="protein sequence ID" value="SCC45702.1"/>
    <property type="molecule type" value="Genomic_DNA"/>
</dbReference>
<organism evidence="1 2">
    <name type="scientific">Chitinophaga costaii</name>
    <dbReference type="NCBI Taxonomy" id="1335309"/>
    <lineage>
        <taxon>Bacteria</taxon>
        <taxon>Pseudomonadati</taxon>
        <taxon>Bacteroidota</taxon>
        <taxon>Chitinophagia</taxon>
        <taxon>Chitinophagales</taxon>
        <taxon>Chitinophagaceae</taxon>
        <taxon>Chitinophaga</taxon>
    </lineage>
</organism>
<evidence type="ECO:0000313" key="1">
    <source>
        <dbReference type="EMBL" id="SCC45702.1"/>
    </source>
</evidence>
<dbReference type="RefSeq" id="WP_089713122.1">
    <property type="nucleotide sequence ID" value="NZ_FMAR01000009.1"/>
</dbReference>
<accession>A0A1C4EQ95</accession>
<dbReference type="AlphaFoldDB" id="A0A1C4EQ95"/>
<keyword evidence="2" id="KW-1185">Reference proteome</keyword>
<dbReference type="STRING" id="1335309.GA0116948_109107"/>
<protein>
    <submittedName>
        <fullName evidence="1">Uncharacterized protein</fullName>
    </submittedName>
</protein>